<dbReference type="AlphaFoldDB" id="A0AAV7F3V9"/>
<dbReference type="InterPro" id="IPR015353">
    <property type="entry name" value="Rubisco_LSMT_subst-bd"/>
</dbReference>
<keyword evidence="2" id="KW-0808">Transferase</keyword>
<keyword evidence="6" id="KW-1185">Reference proteome</keyword>
<proteinExistence type="predicted"/>
<comment type="caution">
    <text evidence="5">The sequence shown here is derived from an EMBL/GenBank/DDBJ whole genome shotgun (WGS) entry which is preliminary data.</text>
</comment>
<dbReference type="PANTHER" id="PTHR13271">
    <property type="entry name" value="UNCHARACTERIZED PUTATIVE METHYLTRANSFERASE"/>
    <property type="match status" value="1"/>
</dbReference>
<organism evidence="5 6">
    <name type="scientific">Aristolochia fimbriata</name>
    <name type="common">White veined hardy Dutchman's pipe vine</name>
    <dbReference type="NCBI Taxonomy" id="158543"/>
    <lineage>
        <taxon>Eukaryota</taxon>
        <taxon>Viridiplantae</taxon>
        <taxon>Streptophyta</taxon>
        <taxon>Embryophyta</taxon>
        <taxon>Tracheophyta</taxon>
        <taxon>Spermatophyta</taxon>
        <taxon>Magnoliopsida</taxon>
        <taxon>Magnoliidae</taxon>
        <taxon>Piperales</taxon>
        <taxon>Aristolochiaceae</taxon>
        <taxon>Aristolochia</taxon>
    </lineage>
</organism>
<dbReference type="GO" id="GO:0032259">
    <property type="term" value="P:methylation"/>
    <property type="evidence" value="ECO:0007669"/>
    <property type="project" value="UniProtKB-KW"/>
</dbReference>
<accession>A0AAV7F3V9</accession>
<dbReference type="PROSITE" id="PS50280">
    <property type="entry name" value="SET"/>
    <property type="match status" value="1"/>
</dbReference>
<feature type="domain" description="SET" evidence="4">
    <location>
        <begin position="158"/>
        <end position="376"/>
    </location>
</feature>
<sequence>MSEGGITLSLPPLLEKDPLIAKKQKVLQARSITLEFQISVSGLACEDEALQVLDKMVQAARVLYLDELELYFAGEDDTGPFSPRNELESLNLVLDVLSSSHQNTTNEKQQILHMLADRVVKMIESFGIKHTEEMMIEKDKYDANDLLLKWGEDNGVRTKLQIAHYEGAGRGAVAVEDVNVGEIALEVPESILISEEVLSESDMFQVLNGTDGMTTETMLLLWSMKERYNPNSRFRVYFDSLPQEFNTGLSFGIDALSVLEGTLLFEEILQAKQHLHEQYEAICPVLCSTYPDIFLPTLYTWDKFLWACELWYSNGIKVVFADRKLRMCLVPIAGLLNHSLCPHILHYGKVDQVSKLLKFTLSRPCKEGEQCYLSYGSYSGSHLVTFYGFLPKGENPYDVIPLDIDAPKVEDLSSQPSTSGSDWTTHMVRKPGSFKKNGNYGLPPPLLAHLRAALQEDDIVLHPEMSNSSIINKENERAVLETLISIFDPMMEGLTDADCHDSGDSSWDIKLAQEFKKLHREIISSVIAACSSGLEMLDHL</sequence>
<dbReference type="Pfam" id="PF09273">
    <property type="entry name" value="Rubis-subs-bind"/>
    <property type="match status" value="1"/>
</dbReference>
<keyword evidence="1" id="KW-0489">Methyltransferase</keyword>
<evidence type="ECO:0000256" key="3">
    <source>
        <dbReference type="ARBA" id="ARBA00022691"/>
    </source>
</evidence>
<evidence type="ECO:0000313" key="5">
    <source>
        <dbReference type="EMBL" id="KAG9455855.1"/>
    </source>
</evidence>
<protein>
    <recommendedName>
        <fullName evidence="4">SET domain-containing protein</fullName>
    </recommendedName>
</protein>
<keyword evidence="3" id="KW-0949">S-adenosyl-L-methionine</keyword>
<dbReference type="FunFam" id="3.90.1410.10:FF:000011">
    <property type="entry name" value="Transcription factor, E2F and DP-related"/>
    <property type="match status" value="1"/>
</dbReference>
<dbReference type="InterPro" id="IPR046341">
    <property type="entry name" value="SET_dom_sf"/>
</dbReference>
<dbReference type="GO" id="GO:0016279">
    <property type="term" value="F:protein-lysine N-methyltransferase activity"/>
    <property type="evidence" value="ECO:0007669"/>
    <property type="project" value="TreeGrafter"/>
</dbReference>
<dbReference type="Gene3D" id="3.90.1410.10">
    <property type="entry name" value="set domain protein methyltransferase, domain 1"/>
    <property type="match status" value="1"/>
</dbReference>
<gene>
    <name evidence="5" type="ORF">H6P81_000363</name>
</gene>
<name>A0AAV7F3V9_ARIFI</name>
<evidence type="ECO:0000256" key="2">
    <source>
        <dbReference type="ARBA" id="ARBA00022679"/>
    </source>
</evidence>
<dbReference type="SUPFAM" id="SSF82199">
    <property type="entry name" value="SET domain"/>
    <property type="match status" value="1"/>
</dbReference>
<dbReference type="InterPro" id="IPR050600">
    <property type="entry name" value="SETD3_SETD6_MTase"/>
</dbReference>
<dbReference type="Gene3D" id="3.90.1420.10">
    <property type="entry name" value="Rubisco LSMT, substrate-binding domain"/>
    <property type="match status" value="1"/>
</dbReference>
<dbReference type="Proteomes" id="UP000825729">
    <property type="component" value="Unassembled WGS sequence"/>
</dbReference>
<dbReference type="PANTHER" id="PTHR13271:SF103">
    <property type="entry name" value="N-METHYLTRANSFERASE DOMAIN AND SET DOMAIN CONTAINING PROTEIN-RELATED"/>
    <property type="match status" value="1"/>
</dbReference>
<reference evidence="5 6" key="1">
    <citation type="submission" date="2021-07" db="EMBL/GenBank/DDBJ databases">
        <title>The Aristolochia fimbriata genome: insights into angiosperm evolution, floral development and chemical biosynthesis.</title>
        <authorList>
            <person name="Jiao Y."/>
        </authorList>
    </citation>
    <scope>NUCLEOTIDE SEQUENCE [LARGE SCALE GENOMIC DNA]</scope>
    <source>
        <strain evidence="5">IBCAS-2021</strain>
        <tissue evidence="5">Leaf</tissue>
    </source>
</reference>
<evidence type="ECO:0000259" key="4">
    <source>
        <dbReference type="PROSITE" id="PS50280"/>
    </source>
</evidence>
<dbReference type="InterPro" id="IPR036464">
    <property type="entry name" value="Rubisco_LSMT_subst-bd_sf"/>
</dbReference>
<dbReference type="CDD" id="cd10527">
    <property type="entry name" value="SET_LSMT"/>
    <property type="match status" value="1"/>
</dbReference>
<dbReference type="EMBL" id="JAINDJ010000002">
    <property type="protein sequence ID" value="KAG9455855.1"/>
    <property type="molecule type" value="Genomic_DNA"/>
</dbReference>
<evidence type="ECO:0000313" key="6">
    <source>
        <dbReference type="Proteomes" id="UP000825729"/>
    </source>
</evidence>
<dbReference type="InterPro" id="IPR001214">
    <property type="entry name" value="SET_dom"/>
</dbReference>
<evidence type="ECO:0000256" key="1">
    <source>
        <dbReference type="ARBA" id="ARBA00022603"/>
    </source>
</evidence>